<comment type="caution">
    <text evidence="2">The sequence shown here is derived from an EMBL/GenBank/DDBJ whole genome shotgun (WGS) entry which is preliminary data.</text>
</comment>
<name>A0A4Z2FM38_9TELE</name>
<evidence type="ECO:0000313" key="3">
    <source>
        <dbReference type="Proteomes" id="UP000314294"/>
    </source>
</evidence>
<feature type="region of interest" description="Disordered" evidence="1">
    <location>
        <begin position="21"/>
        <end position="62"/>
    </location>
</feature>
<protein>
    <submittedName>
        <fullName evidence="2">Uncharacterized protein</fullName>
    </submittedName>
</protein>
<gene>
    <name evidence="2" type="ORF">EYF80_048491</name>
</gene>
<proteinExistence type="predicted"/>
<dbReference type="Proteomes" id="UP000314294">
    <property type="component" value="Unassembled WGS sequence"/>
</dbReference>
<feature type="compositionally biased region" description="Basic residues" evidence="1">
    <location>
        <begin position="30"/>
        <end position="40"/>
    </location>
</feature>
<evidence type="ECO:0000313" key="2">
    <source>
        <dbReference type="EMBL" id="TNN41342.1"/>
    </source>
</evidence>
<evidence type="ECO:0000256" key="1">
    <source>
        <dbReference type="SAM" id="MobiDB-lite"/>
    </source>
</evidence>
<sequence length="129" mass="14461">MAACSSSIRLPKARLALGFVLRRPANPGSRPHRYRQRLTRRAGPSSAAPPGEEASPKEPNKRDASGWFLLICMSLSEELWCPQAANEGLRRADPLVSCETEDTSSSSGQRKPRIGLWLRFFFRFMKSEL</sequence>
<dbReference type="AlphaFoldDB" id="A0A4Z2FM38"/>
<organism evidence="2 3">
    <name type="scientific">Liparis tanakae</name>
    <name type="common">Tanaka's snailfish</name>
    <dbReference type="NCBI Taxonomy" id="230148"/>
    <lineage>
        <taxon>Eukaryota</taxon>
        <taxon>Metazoa</taxon>
        <taxon>Chordata</taxon>
        <taxon>Craniata</taxon>
        <taxon>Vertebrata</taxon>
        <taxon>Euteleostomi</taxon>
        <taxon>Actinopterygii</taxon>
        <taxon>Neopterygii</taxon>
        <taxon>Teleostei</taxon>
        <taxon>Neoteleostei</taxon>
        <taxon>Acanthomorphata</taxon>
        <taxon>Eupercaria</taxon>
        <taxon>Perciformes</taxon>
        <taxon>Cottioidei</taxon>
        <taxon>Cottales</taxon>
        <taxon>Liparidae</taxon>
        <taxon>Liparis</taxon>
    </lineage>
</organism>
<reference evidence="2 3" key="1">
    <citation type="submission" date="2019-03" db="EMBL/GenBank/DDBJ databases">
        <title>First draft genome of Liparis tanakae, snailfish: a comprehensive survey of snailfish specific genes.</title>
        <authorList>
            <person name="Kim W."/>
            <person name="Song I."/>
            <person name="Jeong J.-H."/>
            <person name="Kim D."/>
            <person name="Kim S."/>
            <person name="Ryu S."/>
            <person name="Song J.Y."/>
            <person name="Lee S.K."/>
        </authorList>
    </citation>
    <scope>NUCLEOTIDE SEQUENCE [LARGE SCALE GENOMIC DNA]</scope>
    <source>
        <tissue evidence="2">Muscle</tissue>
    </source>
</reference>
<keyword evidence="3" id="KW-1185">Reference proteome</keyword>
<accession>A0A4Z2FM38</accession>
<dbReference type="EMBL" id="SRLO01001116">
    <property type="protein sequence ID" value="TNN41342.1"/>
    <property type="molecule type" value="Genomic_DNA"/>
</dbReference>